<keyword evidence="3" id="KW-1185">Reference proteome</keyword>
<dbReference type="Proteomes" id="UP001056383">
    <property type="component" value="Chromosome"/>
</dbReference>
<accession>A0ABY4T6V3</accession>
<feature type="region of interest" description="Disordered" evidence="1">
    <location>
        <begin position="1"/>
        <end position="118"/>
    </location>
</feature>
<evidence type="ECO:0000313" key="3">
    <source>
        <dbReference type="Proteomes" id="UP001056383"/>
    </source>
</evidence>
<feature type="compositionally biased region" description="Gly residues" evidence="1">
    <location>
        <begin position="72"/>
        <end position="86"/>
    </location>
</feature>
<feature type="compositionally biased region" description="Low complexity" evidence="1">
    <location>
        <begin position="50"/>
        <end position="71"/>
    </location>
</feature>
<organism evidence="2 3">
    <name type="scientific">Streptomyces sudanensis</name>
    <dbReference type="NCBI Taxonomy" id="436397"/>
    <lineage>
        <taxon>Bacteria</taxon>
        <taxon>Bacillati</taxon>
        <taxon>Actinomycetota</taxon>
        <taxon>Actinomycetes</taxon>
        <taxon>Kitasatosporales</taxon>
        <taxon>Streptomycetaceae</taxon>
        <taxon>Streptomyces</taxon>
    </lineage>
</organism>
<proteinExistence type="predicted"/>
<sequence>MPAGSDSKRERQYEHIKDSARDRGESEKRAEEIAARTVNKERARSGEAKSSGGSSGRTSARDTSSSKRGGQQSRGGSGGARSGSGGATYDELYAEAKKRDIPGRSSMNKAELQRKLGR</sequence>
<reference evidence="2" key="1">
    <citation type="submission" date="2022-04" db="EMBL/GenBank/DDBJ databases">
        <title>Systematic whole-genome sequencing reveals an unexpected diversity among actinomycetoma pathogens and provides insights into their antibacterial susceptibilities.</title>
        <authorList>
            <person name="Watson A.K."/>
            <person name="Kepplinger B."/>
            <person name="Bakhiet S.M."/>
            <person name="Mhmoud N.A."/>
            <person name="Chapman J."/>
            <person name="Allenby N."/>
            <person name="Mickiewicz K."/>
            <person name="Goodfellow M."/>
            <person name="Fahal A.H."/>
            <person name="Errington J."/>
        </authorList>
    </citation>
    <scope>NUCLEOTIDE SEQUENCE</scope>
    <source>
        <strain evidence="2">SD 504</strain>
    </source>
</reference>
<gene>
    <name evidence="2" type="ORF">MW084_00910</name>
</gene>
<evidence type="ECO:0000256" key="1">
    <source>
        <dbReference type="SAM" id="MobiDB-lite"/>
    </source>
</evidence>
<dbReference type="EMBL" id="CP095474">
    <property type="protein sequence ID" value="URN14712.1"/>
    <property type="molecule type" value="Genomic_DNA"/>
</dbReference>
<protein>
    <submittedName>
        <fullName evidence="2">Plasmid stabilization protein</fullName>
    </submittedName>
</protein>
<feature type="compositionally biased region" description="Basic and acidic residues" evidence="1">
    <location>
        <begin position="1"/>
        <end position="47"/>
    </location>
</feature>
<dbReference type="RefSeq" id="WP_010468130.1">
    <property type="nucleotide sequence ID" value="NZ_CP095474.1"/>
</dbReference>
<name>A0ABY4T6V3_9ACTN</name>
<evidence type="ECO:0000313" key="2">
    <source>
        <dbReference type="EMBL" id="URN14712.1"/>
    </source>
</evidence>